<keyword evidence="5" id="KW-0547">Nucleotide-binding</keyword>
<name>A0A291ISC0_9MOLU</name>
<keyword evidence="6 9" id="KW-0067">ATP-binding</keyword>
<sequence length="513" mass="56587">MDNDKYAVEMLNITKTFNNGAIVANDDLTLKVKKNHIHALVGENGAGKSTLMSILFGMYQPTSGEIKINGDPVIITDPIKANQYGIGMVHQHFKLVDVMKVWENIALGVEDTTMGMFTNAAKIKRKITKIMDQYGLYVDLNAKIEDISVGMQQRVEIIKILYRDADIIVFDEPTAVLTPKEIDNLLEIMENLKAKGKTIIFITHKLDEIKKVADEATVIRLGKNVKDFKVSELKGNELGEAMVGRKLVEVKNKNHDYSDKVVLNVINLTAKKESDKRINAVENLSLQVHEGEILAVAGVEGNGQKELIEAITGLTKPTTGAVVFNGINITNAPIKKRYEMGMSHIPEDRHKYGMIMDFNVLDNIVLQSVGDKPFARAGFSNKNEIDKYGRQIIKQYDVRGARNGMAVSSGLSGGNQQKFVVGREITRPHDLLVVVQPTRGLDIGAIEYIHSQILEEKNKNKAVLLVSYELGEVMSLADNIAVINDGKIVKVLPAATAKREEIGALMGGAGQED</sequence>
<organism evidence="9 10">
    <name type="scientific">Mesoplasma lactucae ATCC 49193</name>
    <dbReference type="NCBI Taxonomy" id="81460"/>
    <lineage>
        <taxon>Bacteria</taxon>
        <taxon>Bacillati</taxon>
        <taxon>Mycoplasmatota</taxon>
        <taxon>Mollicutes</taxon>
        <taxon>Entomoplasmatales</taxon>
        <taxon>Entomoplasmataceae</taxon>
        <taxon>Mesoplasma</taxon>
    </lineage>
</organism>
<proteinExistence type="predicted"/>
<evidence type="ECO:0000256" key="1">
    <source>
        <dbReference type="ARBA" id="ARBA00004202"/>
    </source>
</evidence>
<dbReference type="GO" id="GO:0016887">
    <property type="term" value="F:ATP hydrolysis activity"/>
    <property type="evidence" value="ECO:0007669"/>
    <property type="project" value="InterPro"/>
</dbReference>
<dbReference type="InterPro" id="IPR050107">
    <property type="entry name" value="ABC_carbohydrate_import_ATPase"/>
</dbReference>
<evidence type="ECO:0000256" key="2">
    <source>
        <dbReference type="ARBA" id="ARBA00022448"/>
    </source>
</evidence>
<gene>
    <name evidence="9" type="ORF">CP520_02695</name>
</gene>
<dbReference type="CDD" id="cd03215">
    <property type="entry name" value="ABC_Carb_Monos_II"/>
    <property type="match status" value="1"/>
</dbReference>
<reference evidence="9 10" key="1">
    <citation type="submission" date="2017-09" db="EMBL/GenBank/DDBJ databases">
        <title>SPAdes assembly of the Mesoplasma lactucae genome.</title>
        <authorList>
            <person name="Knight T.F."/>
            <person name="Rubinstein R."/>
            <person name="Citino T."/>
        </authorList>
    </citation>
    <scope>NUCLEOTIDE SEQUENCE [LARGE SCALE GENOMIC DNA]</scope>
    <source>
        <strain evidence="9 10">831-C4</strain>
    </source>
</reference>
<evidence type="ECO:0000313" key="10">
    <source>
        <dbReference type="Proteomes" id="UP000232227"/>
    </source>
</evidence>
<dbReference type="CDD" id="cd03216">
    <property type="entry name" value="ABC_Carb_Monos_I"/>
    <property type="match status" value="1"/>
</dbReference>
<dbReference type="GO" id="GO:0005886">
    <property type="term" value="C:plasma membrane"/>
    <property type="evidence" value="ECO:0007669"/>
    <property type="project" value="UniProtKB-SubCell"/>
</dbReference>
<keyword evidence="2" id="KW-0813">Transport</keyword>
<keyword evidence="4" id="KW-0677">Repeat</keyword>
<dbReference type="Pfam" id="PF00005">
    <property type="entry name" value="ABC_tran"/>
    <property type="match status" value="2"/>
</dbReference>
<keyword evidence="3" id="KW-1003">Cell membrane</keyword>
<dbReference type="EMBL" id="CP023668">
    <property type="protein sequence ID" value="ATG97628.1"/>
    <property type="molecule type" value="Genomic_DNA"/>
</dbReference>
<dbReference type="KEGG" id="mlac:CP520_02695"/>
<dbReference type="GO" id="GO:0005524">
    <property type="term" value="F:ATP binding"/>
    <property type="evidence" value="ECO:0007669"/>
    <property type="project" value="UniProtKB-KW"/>
</dbReference>
<evidence type="ECO:0000256" key="3">
    <source>
        <dbReference type="ARBA" id="ARBA00022475"/>
    </source>
</evidence>
<dbReference type="FunFam" id="3.40.50.300:FF:000127">
    <property type="entry name" value="Ribose import ATP-binding protein RbsA"/>
    <property type="match status" value="1"/>
</dbReference>
<dbReference type="AlphaFoldDB" id="A0A291ISC0"/>
<dbReference type="SMART" id="SM00382">
    <property type="entry name" value="AAA"/>
    <property type="match status" value="1"/>
</dbReference>
<keyword evidence="8" id="KW-0472">Membrane</keyword>
<evidence type="ECO:0000313" key="9">
    <source>
        <dbReference type="EMBL" id="ATG97628.1"/>
    </source>
</evidence>
<dbReference type="PANTHER" id="PTHR43790">
    <property type="entry name" value="CARBOHYDRATE TRANSPORT ATP-BINDING PROTEIN MG119-RELATED"/>
    <property type="match status" value="1"/>
</dbReference>
<keyword evidence="10" id="KW-1185">Reference proteome</keyword>
<dbReference type="SUPFAM" id="SSF52540">
    <property type="entry name" value="P-loop containing nucleoside triphosphate hydrolases"/>
    <property type="match status" value="2"/>
</dbReference>
<dbReference type="Proteomes" id="UP000232227">
    <property type="component" value="Chromosome"/>
</dbReference>
<evidence type="ECO:0000256" key="8">
    <source>
        <dbReference type="ARBA" id="ARBA00023136"/>
    </source>
</evidence>
<keyword evidence="7" id="KW-1278">Translocase</keyword>
<evidence type="ECO:0000256" key="5">
    <source>
        <dbReference type="ARBA" id="ARBA00022741"/>
    </source>
</evidence>
<evidence type="ECO:0000256" key="4">
    <source>
        <dbReference type="ARBA" id="ARBA00022737"/>
    </source>
</evidence>
<dbReference type="InterPro" id="IPR017871">
    <property type="entry name" value="ABC_transporter-like_CS"/>
</dbReference>
<dbReference type="InterPro" id="IPR003439">
    <property type="entry name" value="ABC_transporter-like_ATP-bd"/>
</dbReference>
<dbReference type="InterPro" id="IPR027417">
    <property type="entry name" value="P-loop_NTPase"/>
</dbReference>
<comment type="subcellular location">
    <subcellularLocation>
        <location evidence="1">Cell membrane</location>
        <topology evidence="1">Peripheral membrane protein</topology>
    </subcellularLocation>
</comment>
<dbReference type="OrthoDB" id="9771863at2"/>
<evidence type="ECO:0000256" key="7">
    <source>
        <dbReference type="ARBA" id="ARBA00022967"/>
    </source>
</evidence>
<dbReference type="RefSeq" id="WP_096862916.1">
    <property type="nucleotide sequence ID" value="NZ_CP023668.1"/>
</dbReference>
<dbReference type="InterPro" id="IPR003593">
    <property type="entry name" value="AAA+_ATPase"/>
</dbReference>
<dbReference type="PROSITE" id="PS50893">
    <property type="entry name" value="ABC_TRANSPORTER_2"/>
    <property type="match status" value="2"/>
</dbReference>
<dbReference type="PANTHER" id="PTHR43790:SF4">
    <property type="entry name" value="GUANOSINE IMPORT ATP-BINDING PROTEIN NUPO"/>
    <property type="match status" value="1"/>
</dbReference>
<protein>
    <submittedName>
        <fullName evidence="9">Sugar ABC transporter ATP-binding protein</fullName>
    </submittedName>
</protein>
<dbReference type="Gene3D" id="3.40.50.300">
    <property type="entry name" value="P-loop containing nucleotide triphosphate hydrolases"/>
    <property type="match status" value="2"/>
</dbReference>
<evidence type="ECO:0000256" key="6">
    <source>
        <dbReference type="ARBA" id="ARBA00022840"/>
    </source>
</evidence>
<dbReference type="PROSITE" id="PS00211">
    <property type="entry name" value="ABC_TRANSPORTER_1"/>
    <property type="match status" value="2"/>
</dbReference>
<accession>A0A291ISC0</accession>